<sequence length="330" mass="37637">MREAAFVRQNKDKWTRFEKALENNVLTSPDELSTLYLEVTDHLSYAQTFYPQSNTLRYLNSLASKAHQKIYKTKRESPNRLLKFFTHEFPLEFYKYQNQLLLAFLIFVVFTAVGVFSAGSDGTFVRSIMGDDYVNMTLENIENEDPMAVYKKMGEMNMFLGITINNVRVALLAFALGILFGLGTVFMIMQNAIMLGAFQYFFYEKGLLWESVRTIWIHGAIEISVIIVAACAGLVVGRSILFPGTYTRLTSLVRGVKAGLKIVMSTVPFFIVAGFLEGFVTRHTEMPDWLAITIISSSFLTIIFYYVFYPIYLNNQNSDEQQAHSIPETT</sequence>
<gene>
    <name evidence="2" type="ORF">ENO10_02935</name>
</gene>
<comment type="caution">
    <text evidence="2">The sequence shown here is derived from an EMBL/GenBank/DDBJ whole genome shotgun (WGS) entry which is preliminary data.</text>
</comment>
<keyword evidence="1" id="KW-0472">Membrane</keyword>
<feature type="transmembrane region" description="Helical" evidence="1">
    <location>
        <begin position="258"/>
        <end position="277"/>
    </location>
</feature>
<keyword evidence="1" id="KW-1133">Transmembrane helix</keyword>
<dbReference type="PANTHER" id="PTHR35337:SF1">
    <property type="entry name" value="SLR1478 PROTEIN"/>
    <property type="match status" value="1"/>
</dbReference>
<evidence type="ECO:0000256" key="1">
    <source>
        <dbReference type="SAM" id="Phobius"/>
    </source>
</evidence>
<organism evidence="2">
    <name type="scientific">Salinimicrobium catena</name>
    <dbReference type="NCBI Taxonomy" id="390640"/>
    <lineage>
        <taxon>Bacteria</taxon>
        <taxon>Pseudomonadati</taxon>
        <taxon>Bacteroidota</taxon>
        <taxon>Flavobacteriia</taxon>
        <taxon>Flavobacteriales</taxon>
        <taxon>Flavobacteriaceae</taxon>
        <taxon>Salinimicrobium</taxon>
    </lineage>
</organism>
<dbReference type="PANTHER" id="PTHR35337">
    <property type="entry name" value="SLR1478 PROTEIN"/>
    <property type="match status" value="1"/>
</dbReference>
<dbReference type="Pfam" id="PF01944">
    <property type="entry name" value="SpoIIM"/>
    <property type="match status" value="1"/>
</dbReference>
<name>A0A7C2RCF1_9FLAO</name>
<evidence type="ECO:0000313" key="2">
    <source>
        <dbReference type="EMBL" id="HER40152.1"/>
    </source>
</evidence>
<feature type="transmembrane region" description="Helical" evidence="1">
    <location>
        <begin position="289"/>
        <end position="308"/>
    </location>
</feature>
<feature type="transmembrane region" description="Helical" evidence="1">
    <location>
        <begin position="100"/>
        <end position="119"/>
    </location>
</feature>
<accession>A0A7C2RCF1</accession>
<feature type="transmembrane region" description="Helical" evidence="1">
    <location>
        <begin position="215"/>
        <end position="237"/>
    </location>
</feature>
<dbReference type="AlphaFoldDB" id="A0A7C2RCF1"/>
<dbReference type="EMBL" id="DSEE01000214">
    <property type="protein sequence ID" value="HER40152.1"/>
    <property type="molecule type" value="Genomic_DNA"/>
</dbReference>
<feature type="transmembrane region" description="Helical" evidence="1">
    <location>
        <begin position="170"/>
        <end position="203"/>
    </location>
</feature>
<proteinExistence type="predicted"/>
<protein>
    <submittedName>
        <fullName evidence="2">Stage II sporulation protein M</fullName>
    </submittedName>
</protein>
<dbReference type="Proteomes" id="UP000885753">
    <property type="component" value="Unassembled WGS sequence"/>
</dbReference>
<keyword evidence="1" id="KW-0812">Transmembrane</keyword>
<reference evidence="2" key="1">
    <citation type="journal article" date="2020" name="mSystems">
        <title>Genome- and Community-Level Interaction Insights into Carbon Utilization and Element Cycling Functions of Hydrothermarchaeota in Hydrothermal Sediment.</title>
        <authorList>
            <person name="Zhou Z."/>
            <person name="Liu Y."/>
            <person name="Xu W."/>
            <person name="Pan J."/>
            <person name="Luo Z.H."/>
            <person name="Li M."/>
        </authorList>
    </citation>
    <scope>NUCLEOTIDE SEQUENCE [LARGE SCALE GENOMIC DNA]</scope>
    <source>
        <strain evidence="2">SpSt-1235</strain>
    </source>
</reference>
<dbReference type="InterPro" id="IPR002798">
    <property type="entry name" value="SpoIIM-like"/>
</dbReference>